<sequence length="203" mass="22447">MLWPLAVAAQDAPAPQKKLYCWNDRGTRVCSDALPPEQVNNARQEFSANSGARTSSVAAAMTDEERANAALVAAQEQADAAAAETKRRTEQAMLTSYASEDDLRRVFGERTALLDNNVKTARYNIASLREGLVMLLQRAGERELGGKPVDAKLAGEIAERHRVLLEQQRMATRFETQRASLDDDITETLERYRQMKQPDAPGA</sequence>
<dbReference type="OrthoDB" id="5966355at2"/>
<evidence type="ECO:0000313" key="1">
    <source>
        <dbReference type="EMBL" id="RXR00354.1"/>
    </source>
</evidence>
<keyword evidence="2" id="KW-1185">Reference proteome</keyword>
<accession>A0A4Q1JRE0</accession>
<reference evidence="1 2" key="1">
    <citation type="submission" date="2019-01" db="EMBL/GenBank/DDBJ databases">
        <title>Pseudoxanthomonas composti sp. nov., isolated from compost.</title>
        <authorList>
            <person name="Yang G."/>
        </authorList>
    </citation>
    <scope>NUCLEOTIDE SEQUENCE [LARGE SCALE GENOMIC DNA]</scope>
    <source>
        <strain evidence="1 2">GSS15</strain>
    </source>
</reference>
<comment type="caution">
    <text evidence="1">The sequence shown here is derived from an EMBL/GenBank/DDBJ whole genome shotgun (WGS) entry which is preliminary data.</text>
</comment>
<organism evidence="1 2">
    <name type="scientific">Pseudoxanthomonas composti</name>
    <dbReference type="NCBI Taxonomy" id="2137479"/>
    <lineage>
        <taxon>Bacteria</taxon>
        <taxon>Pseudomonadati</taxon>
        <taxon>Pseudomonadota</taxon>
        <taxon>Gammaproteobacteria</taxon>
        <taxon>Lysobacterales</taxon>
        <taxon>Lysobacteraceae</taxon>
        <taxon>Pseudoxanthomonas</taxon>
    </lineage>
</organism>
<evidence type="ECO:0000313" key="2">
    <source>
        <dbReference type="Proteomes" id="UP000289784"/>
    </source>
</evidence>
<dbReference type="EMBL" id="SAWZ01000012">
    <property type="protein sequence ID" value="RXR00354.1"/>
    <property type="molecule type" value="Genomic_DNA"/>
</dbReference>
<evidence type="ECO:0008006" key="3">
    <source>
        <dbReference type="Google" id="ProtNLM"/>
    </source>
</evidence>
<proteinExistence type="predicted"/>
<name>A0A4Q1JRE0_9GAMM</name>
<protein>
    <recommendedName>
        <fullName evidence="3">DUF4124 domain-containing protein</fullName>
    </recommendedName>
</protein>
<dbReference type="Proteomes" id="UP000289784">
    <property type="component" value="Unassembled WGS sequence"/>
</dbReference>
<gene>
    <name evidence="1" type="ORF">EPA99_16935</name>
</gene>
<dbReference type="AlphaFoldDB" id="A0A4Q1JRE0"/>